<dbReference type="InterPro" id="IPR003439">
    <property type="entry name" value="ABC_transporter-like_ATP-bd"/>
</dbReference>
<evidence type="ECO:0000256" key="2">
    <source>
        <dbReference type="ARBA" id="ARBA00022448"/>
    </source>
</evidence>
<evidence type="ECO:0000313" key="12">
    <source>
        <dbReference type="Proteomes" id="UP000318661"/>
    </source>
</evidence>
<dbReference type="SMART" id="SM00382">
    <property type="entry name" value="AAA"/>
    <property type="match status" value="2"/>
</dbReference>
<evidence type="ECO:0000256" key="8">
    <source>
        <dbReference type="ARBA" id="ARBA00022967"/>
    </source>
</evidence>
<dbReference type="PANTHER" id="PTHR43790:SF3">
    <property type="entry name" value="D-ALLOSE IMPORT ATP-BINDING PROTEIN ALSA-RELATED"/>
    <property type="match status" value="1"/>
</dbReference>
<dbReference type="InterPro" id="IPR003593">
    <property type="entry name" value="AAA+_ATPase"/>
</dbReference>
<keyword evidence="3" id="KW-1003">Cell membrane</keyword>
<keyword evidence="8" id="KW-1278">Translocase</keyword>
<feature type="domain" description="ABC transporter" evidence="10">
    <location>
        <begin position="236"/>
        <end position="493"/>
    </location>
</feature>
<protein>
    <submittedName>
        <fullName evidence="11">Sugar ABC transporter ATP-binding protein</fullName>
    </submittedName>
</protein>
<keyword evidence="9" id="KW-0472">Membrane</keyword>
<keyword evidence="6" id="KW-0547">Nucleotide-binding</keyword>
<evidence type="ECO:0000256" key="1">
    <source>
        <dbReference type="ARBA" id="ARBA00004202"/>
    </source>
</evidence>
<keyword evidence="2" id="KW-0813">Transport</keyword>
<dbReference type="PANTHER" id="PTHR43790">
    <property type="entry name" value="CARBOHYDRATE TRANSPORT ATP-BINDING PROTEIN MG119-RELATED"/>
    <property type="match status" value="1"/>
</dbReference>
<keyword evidence="4" id="KW-0762">Sugar transport</keyword>
<dbReference type="Proteomes" id="UP000318661">
    <property type="component" value="Unassembled WGS sequence"/>
</dbReference>
<dbReference type="Gene3D" id="3.40.50.300">
    <property type="entry name" value="P-loop containing nucleotide triphosphate hydrolases"/>
    <property type="match status" value="2"/>
</dbReference>
<comment type="subcellular location">
    <subcellularLocation>
        <location evidence="1">Cell membrane</location>
        <topology evidence="1">Peripheral membrane protein</topology>
    </subcellularLocation>
</comment>
<evidence type="ECO:0000256" key="6">
    <source>
        <dbReference type="ARBA" id="ARBA00022741"/>
    </source>
</evidence>
<gene>
    <name evidence="11" type="ORF">E6G99_03320</name>
</gene>
<evidence type="ECO:0000259" key="10">
    <source>
        <dbReference type="PROSITE" id="PS50893"/>
    </source>
</evidence>
<comment type="caution">
    <text evidence="11">The sequence shown here is derived from an EMBL/GenBank/DDBJ whole genome shotgun (WGS) entry which is preliminary data.</text>
</comment>
<proteinExistence type="predicted"/>
<evidence type="ECO:0000256" key="5">
    <source>
        <dbReference type="ARBA" id="ARBA00022737"/>
    </source>
</evidence>
<dbReference type="GO" id="GO:0005886">
    <property type="term" value="C:plasma membrane"/>
    <property type="evidence" value="ECO:0007669"/>
    <property type="project" value="UniProtKB-SubCell"/>
</dbReference>
<dbReference type="SUPFAM" id="SSF52540">
    <property type="entry name" value="P-loop containing nucleoside triphosphate hydrolases"/>
    <property type="match status" value="2"/>
</dbReference>
<dbReference type="PROSITE" id="PS50893">
    <property type="entry name" value="ABC_TRANSPORTER_2"/>
    <property type="match status" value="2"/>
</dbReference>
<dbReference type="PROSITE" id="PS00211">
    <property type="entry name" value="ABC_TRANSPORTER_1"/>
    <property type="match status" value="1"/>
</dbReference>
<feature type="domain" description="ABC transporter" evidence="10">
    <location>
        <begin position="6"/>
        <end position="241"/>
    </location>
</feature>
<dbReference type="InterPro" id="IPR017871">
    <property type="entry name" value="ABC_transporter-like_CS"/>
</dbReference>
<dbReference type="GO" id="GO:0005524">
    <property type="term" value="F:ATP binding"/>
    <property type="evidence" value="ECO:0007669"/>
    <property type="project" value="UniProtKB-KW"/>
</dbReference>
<dbReference type="EMBL" id="VBAJ01000071">
    <property type="protein sequence ID" value="TMJ09013.1"/>
    <property type="molecule type" value="Genomic_DNA"/>
</dbReference>
<evidence type="ECO:0000256" key="7">
    <source>
        <dbReference type="ARBA" id="ARBA00022840"/>
    </source>
</evidence>
<dbReference type="CDD" id="cd03216">
    <property type="entry name" value="ABC_Carb_Monos_I"/>
    <property type="match status" value="1"/>
</dbReference>
<evidence type="ECO:0000313" key="11">
    <source>
        <dbReference type="EMBL" id="TMJ09013.1"/>
    </source>
</evidence>
<evidence type="ECO:0000256" key="4">
    <source>
        <dbReference type="ARBA" id="ARBA00022597"/>
    </source>
</evidence>
<dbReference type="FunFam" id="3.40.50.300:FF:000127">
    <property type="entry name" value="Ribose import ATP-binding protein RbsA"/>
    <property type="match status" value="1"/>
</dbReference>
<dbReference type="Pfam" id="PF00005">
    <property type="entry name" value="ABC_tran"/>
    <property type="match status" value="2"/>
</dbReference>
<reference evidence="11 12" key="1">
    <citation type="journal article" date="2019" name="Nat. Microbiol.">
        <title>Mediterranean grassland soil C-N compound turnover is dependent on rainfall and depth, and is mediated by genomically divergent microorganisms.</title>
        <authorList>
            <person name="Diamond S."/>
            <person name="Andeer P.F."/>
            <person name="Li Z."/>
            <person name="Crits-Christoph A."/>
            <person name="Burstein D."/>
            <person name="Anantharaman K."/>
            <person name="Lane K.R."/>
            <person name="Thomas B.C."/>
            <person name="Pan C."/>
            <person name="Northen T.R."/>
            <person name="Banfield J.F."/>
        </authorList>
    </citation>
    <scope>NUCLEOTIDE SEQUENCE [LARGE SCALE GENOMIC DNA]</scope>
    <source>
        <strain evidence="11">NP_2</strain>
    </source>
</reference>
<sequence length="498" mass="53718">MSILPLTISGMTKSYGAVRALRGVGLTVGPGECLALVGENGAGKSTLMRILAGEERPDSGVLVFNGRPTAVTSPRHAQELGICLIHQELQLVPPLSVVDNIFLGREETRLGVLKSGRQHKQATRILEELGLRIDVTEPVSSLSIAEQQLVEIAKGLLRNAELVIMDEPTAALAPPEVERLFSVIRVLIKNGKGVIYISHRIDEISEVASRVVVLRDGSVVGELPANVSGREVVKLMVGRDVGEFYPRTRQPPGGTALEVRDLTAPGISDITFDLRYGEILGVGGLVGAGQRELAAAIYGRTRPSSGEIRIHGTSFVSLSPLAAIVHGLTLVPEDRRHEGLNMKASIAENVTLPVVHRHDPWGVLKLRDLAALTGDLMERFRIKANSSAQSITELSGGNQQKVVIARAMITQPAILILLEPTRGVDVGAKFEIYELLNRLTHEGKAVLMISSDLPELLGMSDRIVVLYKGRIVSTLNRAEATREKLTVLATGQRLDAHP</sequence>
<dbReference type="GO" id="GO:0016887">
    <property type="term" value="F:ATP hydrolysis activity"/>
    <property type="evidence" value="ECO:0007669"/>
    <property type="project" value="InterPro"/>
</dbReference>
<dbReference type="InterPro" id="IPR027417">
    <property type="entry name" value="P-loop_NTPase"/>
</dbReference>
<dbReference type="AlphaFoldDB" id="A0A537LLY6"/>
<dbReference type="CDD" id="cd03215">
    <property type="entry name" value="ABC_Carb_Monos_II"/>
    <property type="match status" value="1"/>
</dbReference>
<accession>A0A537LLY6</accession>
<organism evidence="11 12">
    <name type="scientific">Candidatus Segetimicrobium genomatis</name>
    <dbReference type="NCBI Taxonomy" id="2569760"/>
    <lineage>
        <taxon>Bacteria</taxon>
        <taxon>Bacillati</taxon>
        <taxon>Candidatus Sysuimicrobiota</taxon>
        <taxon>Candidatus Sysuimicrobiia</taxon>
        <taxon>Candidatus Sysuimicrobiales</taxon>
        <taxon>Candidatus Segetimicrobiaceae</taxon>
        <taxon>Candidatus Segetimicrobium</taxon>
    </lineage>
</organism>
<keyword evidence="5" id="KW-0677">Repeat</keyword>
<keyword evidence="7 11" id="KW-0067">ATP-binding</keyword>
<name>A0A537LLY6_9BACT</name>
<evidence type="ECO:0000256" key="9">
    <source>
        <dbReference type="ARBA" id="ARBA00023136"/>
    </source>
</evidence>
<evidence type="ECO:0000256" key="3">
    <source>
        <dbReference type="ARBA" id="ARBA00022475"/>
    </source>
</evidence>
<dbReference type="InterPro" id="IPR050107">
    <property type="entry name" value="ABC_carbohydrate_import_ATPase"/>
</dbReference>